<feature type="domain" description="DSBA-like thioredoxin" evidence="1">
    <location>
        <begin position="3"/>
        <end position="205"/>
    </location>
</feature>
<dbReference type="GO" id="GO:0016853">
    <property type="term" value="F:isomerase activity"/>
    <property type="evidence" value="ECO:0007669"/>
    <property type="project" value="UniProtKB-KW"/>
</dbReference>
<protein>
    <submittedName>
        <fullName evidence="2">DsbA family dithiol-disulfide isomerase</fullName>
    </submittedName>
</protein>
<keyword evidence="3" id="KW-1185">Reference proteome</keyword>
<dbReference type="Pfam" id="PF01323">
    <property type="entry name" value="DSBA"/>
    <property type="match status" value="1"/>
</dbReference>
<accession>A0ABU1NSA2</accession>
<dbReference type="PANTHER" id="PTHR13887:SF41">
    <property type="entry name" value="THIOREDOXIN SUPERFAMILY PROTEIN"/>
    <property type="match status" value="1"/>
</dbReference>
<dbReference type="Proteomes" id="UP001267290">
    <property type="component" value="Unassembled WGS sequence"/>
</dbReference>
<name>A0ABU1NSA2_9BACL</name>
<sequence>MIVEMWSDIICPSCYIVKRRFEAGLQAFAHRDQITIVYRSFQLEPTLPVHPNKHLFKIDAARQSTFVEMMARRSRAVAETEKLEGLLFNYDNVKHTNTLDAHRLVHFAKNFGKEGVLLDLLFKAYFTDGLHIGEHETLVSIAEQAGLERQKTLEMLLDTKRYRNAVRLEQHVAERLGARAVPFFLINDCHALSGAHPVATFIQALETSWEEEEIASQDDESYIQ</sequence>
<dbReference type="CDD" id="cd03024">
    <property type="entry name" value="DsbA_FrnE"/>
    <property type="match status" value="1"/>
</dbReference>
<dbReference type="RefSeq" id="WP_310224930.1">
    <property type="nucleotide sequence ID" value="NZ_JAVDSB010000001.1"/>
</dbReference>
<comment type="caution">
    <text evidence="2">The sequence shown here is derived from an EMBL/GenBank/DDBJ whole genome shotgun (WGS) entry which is preliminary data.</text>
</comment>
<proteinExistence type="predicted"/>
<keyword evidence="2" id="KW-0413">Isomerase</keyword>
<reference evidence="2 3" key="1">
    <citation type="submission" date="2023-07" db="EMBL/GenBank/DDBJ databases">
        <title>Sorghum-associated microbial communities from plants grown in Nebraska, USA.</title>
        <authorList>
            <person name="Schachtman D."/>
        </authorList>
    </citation>
    <scope>NUCLEOTIDE SEQUENCE [LARGE SCALE GENOMIC DNA]</scope>
    <source>
        <strain evidence="2 3">CC258</strain>
    </source>
</reference>
<dbReference type="SUPFAM" id="SSF52833">
    <property type="entry name" value="Thioredoxin-like"/>
    <property type="match status" value="1"/>
</dbReference>
<dbReference type="EMBL" id="JAVDSB010000001">
    <property type="protein sequence ID" value="MDR6550351.1"/>
    <property type="molecule type" value="Genomic_DNA"/>
</dbReference>
<organism evidence="2 3">
    <name type="scientific">Paenibacillus qinlingensis</name>
    <dbReference type="NCBI Taxonomy" id="1837343"/>
    <lineage>
        <taxon>Bacteria</taxon>
        <taxon>Bacillati</taxon>
        <taxon>Bacillota</taxon>
        <taxon>Bacilli</taxon>
        <taxon>Bacillales</taxon>
        <taxon>Paenibacillaceae</taxon>
        <taxon>Paenibacillus</taxon>
    </lineage>
</organism>
<dbReference type="InterPro" id="IPR001853">
    <property type="entry name" value="DSBA-like_thioredoxin_dom"/>
</dbReference>
<gene>
    <name evidence="2" type="ORF">J2736_001534</name>
</gene>
<evidence type="ECO:0000313" key="3">
    <source>
        <dbReference type="Proteomes" id="UP001267290"/>
    </source>
</evidence>
<dbReference type="InterPro" id="IPR036249">
    <property type="entry name" value="Thioredoxin-like_sf"/>
</dbReference>
<evidence type="ECO:0000259" key="1">
    <source>
        <dbReference type="Pfam" id="PF01323"/>
    </source>
</evidence>
<evidence type="ECO:0000313" key="2">
    <source>
        <dbReference type="EMBL" id="MDR6550351.1"/>
    </source>
</evidence>
<dbReference type="PANTHER" id="PTHR13887">
    <property type="entry name" value="GLUTATHIONE S-TRANSFERASE KAPPA"/>
    <property type="match status" value="1"/>
</dbReference>
<dbReference type="Gene3D" id="3.40.30.10">
    <property type="entry name" value="Glutaredoxin"/>
    <property type="match status" value="1"/>
</dbReference>